<dbReference type="PROSITE" id="PS51257">
    <property type="entry name" value="PROKAR_LIPOPROTEIN"/>
    <property type="match status" value="1"/>
</dbReference>
<evidence type="ECO:0000313" key="5">
    <source>
        <dbReference type="Proteomes" id="UP000480929"/>
    </source>
</evidence>
<keyword evidence="1" id="KW-0732">Signal</keyword>
<feature type="chain" id="PRO_5026967314" description="DUF4367 domain-containing protein" evidence="1">
    <location>
        <begin position="28"/>
        <end position="183"/>
    </location>
</feature>
<evidence type="ECO:0000313" key="3">
    <source>
        <dbReference type="EMBL" id="MSC33604.1"/>
    </source>
</evidence>
<dbReference type="OrthoDB" id="9969441at2"/>
<name>A0A6N7S7S0_9FIRM</name>
<reference evidence="4 5" key="1">
    <citation type="journal article" date="2019" name="Nat. Med.">
        <title>A library of human gut bacterial isolates paired with longitudinal multiomics data enables mechanistic microbiome research.</title>
        <authorList>
            <person name="Poyet M."/>
            <person name="Groussin M."/>
            <person name="Gibbons S.M."/>
            <person name="Avila-Pacheco J."/>
            <person name="Jiang X."/>
            <person name="Kearney S.M."/>
            <person name="Perrotta A.R."/>
            <person name="Berdy B."/>
            <person name="Zhao S."/>
            <person name="Lieberman T.D."/>
            <person name="Swanson P.K."/>
            <person name="Smith M."/>
            <person name="Roesemann S."/>
            <person name="Alexander J.E."/>
            <person name="Rich S.A."/>
            <person name="Livny J."/>
            <person name="Vlamakis H."/>
            <person name="Clish C."/>
            <person name="Bullock K."/>
            <person name="Deik A."/>
            <person name="Scott J."/>
            <person name="Pierce K.A."/>
            <person name="Xavier R.J."/>
            <person name="Alm E.J."/>
        </authorList>
    </citation>
    <scope>NUCLEOTIDE SEQUENCE [LARGE SCALE GENOMIC DNA]</scope>
    <source>
        <strain evidence="2 4">BIOML-A4</strain>
        <strain evidence="3 5">BIOML-A5</strain>
    </source>
</reference>
<evidence type="ECO:0000313" key="4">
    <source>
        <dbReference type="Proteomes" id="UP000433575"/>
    </source>
</evidence>
<feature type="signal peptide" evidence="1">
    <location>
        <begin position="1"/>
        <end position="27"/>
    </location>
</feature>
<dbReference type="Proteomes" id="UP000433575">
    <property type="component" value="Unassembled WGS sequence"/>
</dbReference>
<evidence type="ECO:0008006" key="6">
    <source>
        <dbReference type="Google" id="ProtNLM"/>
    </source>
</evidence>
<dbReference type="Proteomes" id="UP000480929">
    <property type="component" value="Unassembled WGS sequence"/>
</dbReference>
<sequence length="183" mass="20103">MKKIKMILLGLSLAVVFAGCAQSQAPASDPTPMPTAESEKKRLTTYTFTDEASGVQFTAEVPDAWKKTEIFSQSGDENQEVSPSAGVQFLFSDDGNQLFSIMAAVNVPFDVDESLFDSQPYQTEAGLEGQRYTSERDGQIMEYFIFGTGETLPQMFAVVILNADNYALYQADIEHAVKSLKIV</sequence>
<dbReference type="RefSeq" id="WP_154239013.1">
    <property type="nucleotide sequence ID" value="NZ_CALJPI010000021.1"/>
</dbReference>
<organism evidence="2 4">
    <name type="scientific">Holdemania massiliensis</name>
    <dbReference type="NCBI Taxonomy" id="1468449"/>
    <lineage>
        <taxon>Bacteria</taxon>
        <taxon>Bacillati</taxon>
        <taxon>Bacillota</taxon>
        <taxon>Erysipelotrichia</taxon>
        <taxon>Erysipelotrichales</taxon>
        <taxon>Erysipelotrichaceae</taxon>
        <taxon>Holdemania</taxon>
    </lineage>
</organism>
<evidence type="ECO:0000313" key="2">
    <source>
        <dbReference type="EMBL" id="MSA89849.1"/>
    </source>
</evidence>
<proteinExistence type="predicted"/>
<dbReference type="AlphaFoldDB" id="A0A6N7S7S0"/>
<comment type="caution">
    <text evidence="2">The sequence shown here is derived from an EMBL/GenBank/DDBJ whole genome shotgun (WGS) entry which is preliminary data.</text>
</comment>
<keyword evidence="5" id="KW-1185">Reference proteome</keyword>
<protein>
    <recommendedName>
        <fullName evidence="6">DUF4367 domain-containing protein</fullName>
    </recommendedName>
</protein>
<gene>
    <name evidence="3" type="ORF">GKD88_10780</name>
    <name evidence="2" type="ORF">GKE08_10980</name>
</gene>
<accession>A0A6N7S7S0</accession>
<dbReference type="EMBL" id="WKPJ01000016">
    <property type="protein sequence ID" value="MSA89849.1"/>
    <property type="molecule type" value="Genomic_DNA"/>
</dbReference>
<evidence type="ECO:0000256" key="1">
    <source>
        <dbReference type="SAM" id="SignalP"/>
    </source>
</evidence>
<dbReference type="EMBL" id="WKPI01000018">
    <property type="protein sequence ID" value="MSC33604.1"/>
    <property type="molecule type" value="Genomic_DNA"/>
</dbReference>